<dbReference type="PANTHER" id="PTHR24201:SF15">
    <property type="entry name" value="ANKYRIN REPEAT DOMAIN-CONTAINING PROTEIN 66"/>
    <property type="match status" value="1"/>
</dbReference>
<feature type="compositionally biased region" description="Polar residues" evidence="4">
    <location>
        <begin position="476"/>
        <end position="486"/>
    </location>
</feature>
<evidence type="ECO:0008006" key="8">
    <source>
        <dbReference type="Google" id="ProtNLM"/>
    </source>
</evidence>
<accession>A0A8S2IBX2</accession>
<protein>
    <recommendedName>
        <fullName evidence="8">ANK_REP_REGION domain-containing protein</fullName>
    </recommendedName>
</protein>
<dbReference type="InterPro" id="IPR050776">
    <property type="entry name" value="Ank_Repeat/CDKN_Inhibitor"/>
</dbReference>
<organism evidence="6 7">
    <name type="scientific">Didymodactylos carnosus</name>
    <dbReference type="NCBI Taxonomy" id="1234261"/>
    <lineage>
        <taxon>Eukaryota</taxon>
        <taxon>Metazoa</taxon>
        <taxon>Spiralia</taxon>
        <taxon>Gnathifera</taxon>
        <taxon>Rotifera</taxon>
        <taxon>Eurotatoria</taxon>
        <taxon>Bdelloidea</taxon>
        <taxon>Philodinida</taxon>
        <taxon>Philodinidae</taxon>
        <taxon>Didymodactylos</taxon>
    </lineage>
</organism>
<dbReference type="EMBL" id="CAJOBA010005264">
    <property type="protein sequence ID" value="CAF3738125.1"/>
    <property type="molecule type" value="Genomic_DNA"/>
</dbReference>
<name>A0A8S2IBX2_9BILA</name>
<dbReference type="PANTHER" id="PTHR24201">
    <property type="entry name" value="ANK_REP_REGION DOMAIN-CONTAINING PROTEIN"/>
    <property type="match status" value="1"/>
</dbReference>
<keyword evidence="1" id="KW-0677">Repeat</keyword>
<dbReference type="InterPro" id="IPR036770">
    <property type="entry name" value="Ankyrin_rpt-contain_sf"/>
</dbReference>
<dbReference type="Gene3D" id="1.25.40.20">
    <property type="entry name" value="Ankyrin repeat-containing domain"/>
    <property type="match status" value="1"/>
</dbReference>
<dbReference type="SUPFAM" id="SSF48403">
    <property type="entry name" value="Ankyrin repeat"/>
    <property type="match status" value="1"/>
</dbReference>
<feature type="region of interest" description="Disordered" evidence="4">
    <location>
        <begin position="461"/>
        <end position="491"/>
    </location>
</feature>
<dbReference type="PROSITE" id="PS50088">
    <property type="entry name" value="ANK_REPEAT"/>
    <property type="match status" value="1"/>
</dbReference>
<dbReference type="SMART" id="SM00248">
    <property type="entry name" value="ANK"/>
    <property type="match status" value="3"/>
</dbReference>
<feature type="compositionally biased region" description="Polar residues" evidence="4">
    <location>
        <begin position="171"/>
        <end position="183"/>
    </location>
</feature>
<feature type="region of interest" description="Disordered" evidence="4">
    <location>
        <begin position="1"/>
        <end position="51"/>
    </location>
</feature>
<gene>
    <name evidence="5" type="ORF">OVA965_LOCUS12865</name>
    <name evidence="6" type="ORF">TMI583_LOCUS12870</name>
</gene>
<dbReference type="Pfam" id="PF12796">
    <property type="entry name" value="Ank_2"/>
    <property type="match status" value="1"/>
</dbReference>
<dbReference type="Proteomes" id="UP000677228">
    <property type="component" value="Unassembled WGS sequence"/>
</dbReference>
<feature type="repeat" description="ANK" evidence="3">
    <location>
        <begin position="359"/>
        <end position="391"/>
    </location>
</feature>
<evidence type="ECO:0000313" key="5">
    <source>
        <dbReference type="EMBL" id="CAF0966274.1"/>
    </source>
</evidence>
<reference evidence="6" key="1">
    <citation type="submission" date="2021-02" db="EMBL/GenBank/DDBJ databases">
        <authorList>
            <person name="Nowell W R."/>
        </authorList>
    </citation>
    <scope>NUCLEOTIDE SEQUENCE</scope>
</reference>
<dbReference type="AlphaFoldDB" id="A0A8S2IBX2"/>
<dbReference type="Proteomes" id="UP000682733">
    <property type="component" value="Unassembled WGS sequence"/>
</dbReference>
<feature type="region of interest" description="Disordered" evidence="4">
    <location>
        <begin position="157"/>
        <end position="183"/>
    </location>
</feature>
<sequence length="610" mass="67208">MLSVPLSRVRSSRLKRQTPVAEEEGGDEIASDHYSQTTTTKRISSDHESVSSSRSLSPYLRVVLDGESSSSYLDVPETSINSRRSSNNSVVRFKQNDMYDLCSILDMTYEGENLEKAIINNDKYTARRIIDIHQNKFSIIKNRHSILQGCTGGAGGAPVTDHRQLSGATAAHSQHSGTPSLTSNTDLIEAVSKEELLETNSLSNNNGNSIIINECCLSSDAVCETTAAHSALTQRTGPLAAALMEHASATPSPINFNTADSGGGFELEKTATRSAPDSPSDAPPIFRNILHVAIIYDARDVLRISLKYGIDPNAPGTHPVTSDTSTNSGYISPDLLPRASPCRNGTLDYNSYYTNERLYMLPPLFLAAQRNNHYATNLLLRYGANPNIRDELACSPLHLAARLQHDVCNILICHHACISIKNKYGDSALSLWPVVYNLQTAFVEREFRKLCRKYSSSKRHRFLSSSSGNKDETHLGVSTHNNNSLSGEKCTNGGVKNLKRIFRHSGSDSYDSKSFKKSLSSQSSIGKPKVKGQHVALSASTGRSESRQISEEREEYTTSDIPRSSNSKRKIGTPSIAVNILNYHKSFRNYQPTERHIELENLYEVLSTLF</sequence>
<feature type="non-terminal residue" evidence="6">
    <location>
        <position position="1"/>
    </location>
</feature>
<evidence type="ECO:0000256" key="4">
    <source>
        <dbReference type="SAM" id="MobiDB-lite"/>
    </source>
</evidence>
<proteinExistence type="predicted"/>
<comment type="caution">
    <text evidence="6">The sequence shown here is derived from an EMBL/GenBank/DDBJ whole genome shotgun (WGS) entry which is preliminary data.</text>
</comment>
<evidence type="ECO:0000313" key="6">
    <source>
        <dbReference type="EMBL" id="CAF3738125.1"/>
    </source>
</evidence>
<evidence type="ECO:0000256" key="2">
    <source>
        <dbReference type="ARBA" id="ARBA00023043"/>
    </source>
</evidence>
<feature type="region of interest" description="Disordered" evidence="4">
    <location>
        <begin position="519"/>
        <end position="570"/>
    </location>
</feature>
<evidence type="ECO:0000256" key="1">
    <source>
        <dbReference type="ARBA" id="ARBA00022737"/>
    </source>
</evidence>
<dbReference type="EMBL" id="CAJNOK010005258">
    <property type="protein sequence ID" value="CAF0966274.1"/>
    <property type="molecule type" value="Genomic_DNA"/>
</dbReference>
<evidence type="ECO:0000256" key="3">
    <source>
        <dbReference type="PROSITE-ProRule" id="PRU00023"/>
    </source>
</evidence>
<evidence type="ECO:0000313" key="7">
    <source>
        <dbReference type="Proteomes" id="UP000682733"/>
    </source>
</evidence>
<keyword evidence="2 3" id="KW-0040">ANK repeat</keyword>
<dbReference type="InterPro" id="IPR002110">
    <property type="entry name" value="Ankyrin_rpt"/>
</dbReference>